<accession>A0A0B2K5H2</accession>
<keyword evidence="2" id="KW-1185">Reference proteome</keyword>
<name>A0A0B2K5H2_9FIRM</name>
<dbReference type="PANTHER" id="PTHR35861:SF2">
    <property type="entry name" value="FELS-2 PROPHAGE PROTEIN"/>
    <property type="match status" value="1"/>
</dbReference>
<dbReference type="EMBL" id="JSCE01000001">
    <property type="protein sequence ID" value="KHM53237.1"/>
    <property type="molecule type" value="Genomic_DNA"/>
</dbReference>
<dbReference type="InterPro" id="IPR052042">
    <property type="entry name" value="Tail_sheath_structural"/>
</dbReference>
<comment type="caution">
    <text evidence="1">The sequence shown here is derived from an EMBL/GenBank/DDBJ whole genome shotgun (WGS) entry which is preliminary data.</text>
</comment>
<dbReference type="AlphaFoldDB" id="A0A0B2K5H2"/>
<dbReference type="Proteomes" id="UP000030993">
    <property type="component" value="Unassembled WGS sequence"/>
</dbReference>
<proteinExistence type="predicted"/>
<dbReference type="RefSeq" id="WP_039205556.1">
    <property type="nucleotide sequence ID" value="NZ_JSCE01000001.1"/>
</dbReference>
<evidence type="ECO:0000313" key="2">
    <source>
        <dbReference type="Proteomes" id="UP000030993"/>
    </source>
</evidence>
<dbReference type="STRING" id="82374.NZ47_00015"/>
<sequence length="482" mass="52781">MAYKHGVYTSEKATSLVPMTQTDSGLIVCFGTAPVHLATAPVAANTPVLCYTYQEAVATFGYSKDWGKYTLCEMIKTHFALFNMAPIVFVNVLDKDTHKTVENNKTVAISEGVFTVTDPVLLGTLVVKITSEGDALVKDTDYTAAYNDDEELVITPIDGGAITSSVTSICVSYTKLDPVSVDYDDIIGGVNVTTNKTEGLELVEEVFPRFGLVPGIIIAPGWSHNTGVAAVMKAKEHNIDGHFNAISICDIPTETVKSYTAASAWKNQNNYVDKDCLLCWPLLTLDGKKYHISAQLASVMNYTDSQHDDIPYYSPSNKQLQADGACLADGTEVFLNTQQAAYLNGQGIVTALNFIGGWKSWGNRTTAYPSNTDVKDSFISNRRMFNWVGATLVTSYWAKIDDPANKRLIETIVDSANIWLNGLTAKGALLGGRVEFREDENTTTDLMDGKLYFHVYMSPPAPAREIEFIQEYDPAYIATLFA</sequence>
<organism evidence="1 2">
    <name type="scientific">Anaerovibrio lipolyticus</name>
    <dbReference type="NCBI Taxonomy" id="82374"/>
    <lineage>
        <taxon>Bacteria</taxon>
        <taxon>Bacillati</taxon>
        <taxon>Bacillota</taxon>
        <taxon>Negativicutes</taxon>
        <taxon>Selenomonadales</taxon>
        <taxon>Selenomonadaceae</taxon>
        <taxon>Anaerovibrio</taxon>
    </lineage>
</organism>
<gene>
    <name evidence="1" type="ORF">NZ47_00015</name>
</gene>
<evidence type="ECO:0000313" key="1">
    <source>
        <dbReference type="EMBL" id="KHM53237.1"/>
    </source>
</evidence>
<dbReference type="PANTHER" id="PTHR35861">
    <property type="match status" value="1"/>
</dbReference>
<reference evidence="1 2" key="1">
    <citation type="journal article" date="2013" name="PLoS ONE">
        <title>Identification and characterization of three novel lipases belonging to families II and V from Anaerovibrio lipolyticus 5ST.</title>
        <authorList>
            <person name="Prive F."/>
            <person name="Kaderbhai N.N."/>
            <person name="Girdwood S."/>
            <person name="Worgan H.J."/>
            <person name="Pinloche E."/>
            <person name="Scollan N.D."/>
            <person name="Huws S.A."/>
            <person name="Newbold C.J."/>
        </authorList>
    </citation>
    <scope>NUCLEOTIDE SEQUENCE [LARGE SCALE GENOMIC DNA]</scope>
    <source>
        <strain evidence="1 2">5S</strain>
    </source>
</reference>
<protein>
    <submittedName>
        <fullName evidence="1">Phage tail protein</fullName>
    </submittedName>
</protein>